<keyword evidence="2" id="KW-1133">Transmembrane helix</keyword>
<protein>
    <recommendedName>
        <fullName evidence="6">Secreted protein</fullName>
    </recommendedName>
</protein>
<evidence type="ECO:0008006" key="6">
    <source>
        <dbReference type="Google" id="ProtNLM"/>
    </source>
</evidence>
<evidence type="ECO:0000313" key="4">
    <source>
        <dbReference type="EMBL" id="TDD22712.1"/>
    </source>
</evidence>
<dbReference type="Proteomes" id="UP000294543">
    <property type="component" value="Unassembled WGS sequence"/>
</dbReference>
<keyword evidence="3" id="KW-0732">Signal</keyword>
<evidence type="ECO:0000256" key="2">
    <source>
        <dbReference type="SAM" id="Phobius"/>
    </source>
</evidence>
<feature type="compositionally biased region" description="Low complexity" evidence="1">
    <location>
        <begin position="331"/>
        <end position="341"/>
    </location>
</feature>
<name>A0A4R4WYE2_9ACTN</name>
<evidence type="ECO:0000256" key="3">
    <source>
        <dbReference type="SAM" id="SignalP"/>
    </source>
</evidence>
<feature type="chain" id="PRO_5020927836" description="Secreted protein" evidence="3">
    <location>
        <begin position="26"/>
        <end position="469"/>
    </location>
</feature>
<dbReference type="RefSeq" id="WP_132507475.1">
    <property type="nucleotide sequence ID" value="NZ_SMKP01000023.1"/>
</dbReference>
<dbReference type="OrthoDB" id="3813056at2"/>
<feature type="region of interest" description="Disordered" evidence="1">
    <location>
        <begin position="319"/>
        <end position="364"/>
    </location>
</feature>
<feature type="transmembrane region" description="Helical" evidence="2">
    <location>
        <begin position="180"/>
        <end position="199"/>
    </location>
</feature>
<feature type="transmembrane region" description="Helical" evidence="2">
    <location>
        <begin position="146"/>
        <end position="168"/>
    </location>
</feature>
<reference evidence="4 5" key="1">
    <citation type="submission" date="2019-03" db="EMBL/GenBank/DDBJ databases">
        <title>Draft genome sequences of novel Actinobacteria.</title>
        <authorList>
            <person name="Sahin N."/>
            <person name="Ay H."/>
            <person name="Saygin H."/>
        </authorList>
    </citation>
    <scope>NUCLEOTIDE SEQUENCE [LARGE SCALE GENOMIC DNA]</scope>
    <source>
        <strain evidence="4 5">KC712</strain>
    </source>
</reference>
<dbReference type="EMBL" id="SMKP01000023">
    <property type="protein sequence ID" value="TDD22712.1"/>
    <property type="molecule type" value="Genomic_DNA"/>
</dbReference>
<comment type="caution">
    <text evidence="4">The sequence shown here is derived from an EMBL/GenBank/DDBJ whole genome shotgun (WGS) entry which is preliminary data.</text>
</comment>
<accession>A0A4R4WYE2</accession>
<keyword evidence="2" id="KW-0472">Membrane</keyword>
<keyword evidence="2" id="KW-0812">Transmembrane</keyword>
<feature type="signal peptide" evidence="3">
    <location>
        <begin position="1"/>
        <end position="25"/>
    </location>
</feature>
<organism evidence="4 5">
    <name type="scientific">Nonomuraea diastatica</name>
    <dbReference type="NCBI Taxonomy" id="1848329"/>
    <lineage>
        <taxon>Bacteria</taxon>
        <taxon>Bacillati</taxon>
        <taxon>Actinomycetota</taxon>
        <taxon>Actinomycetes</taxon>
        <taxon>Streptosporangiales</taxon>
        <taxon>Streptosporangiaceae</taxon>
        <taxon>Nonomuraea</taxon>
    </lineage>
</organism>
<dbReference type="AlphaFoldDB" id="A0A4R4WYE2"/>
<gene>
    <name evidence="4" type="ORF">E1294_11020</name>
</gene>
<evidence type="ECO:0000256" key="1">
    <source>
        <dbReference type="SAM" id="MobiDB-lite"/>
    </source>
</evidence>
<proteinExistence type="predicted"/>
<keyword evidence="5" id="KW-1185">Reference proteome</keyword>
<sequence>MLKRALIPVLLALLALLAWAGPALAHGRTAEADVRFAQSIAGMEITVVVRASVQVPAPLQVDVVAHVPGEGGRVDLALRSVAGAGSSPGPGPSTGAVTVEAGRPGMYPVVLAVDRVGPHELELRAGGERSVLPFAVLVARAPLWEVVVYAASACAAVALIGAMASAALSRRVPAGGFAGAFLVATVVAFTAGLLSPYFAPAMPEGAPPAPSPDLLLGRPNAQAAIEVFPGAPRNGSEFRLRVELFDGSTGLRADDLVEHHAALSHVVVTSQDGSYFRHVHPLRTAPGTYEVRLRAQEAGRHLVYAEFERADAGGQLVSGEFSVTDEPPGARPDAPAPSRAPTGHPPVTGETPPGEAPVTEPARPVAGRPVRLMLDTGVASLQPWLGMAGHLILRSQDGGYLGHIHEARSMARTSRRTPDESVAGFGRQLEFVFTFPRPGRYLAWIQYARNYEVVTVPYVIEVGAEGSPR</sequence>
<evidence type="ECO:0000313" key="5">
    <source>
        <dbReference type="Proteomes" id="UP000294543"/>
    </source>
</evidence>